<reference evidence="2" key="1">
    <citation type="journal article" date="2019" name="Int. J. Syst. Evol. Microbiol.">
        <title>The Global Catalogue of Microorganisms (GCM) 10K type strain sequencing project: providing services to taxonomists for standard genome sequencing and annotation.</title>
        <authorList>
            <consortium name="The Broad Institute Genomics Platform"/>
            <consortium name="The Broad Institute Genome Sequencing Center for Infectious Disease"/>
            <person name="Wu L."/>
            <person name="Ma J."/>
        </authorList>
    </citation>
    <scope>NUCLEOTIDE SEQUENCE [LARGE SCALE GENOMIC DNA]</scope>
    <source>
        <strain evidence="2">CCM 7435</strain>
    </source>
</reference>
<evidence type="ECO:0000313" key="1">
    <source>
        <dbReference type="EMBL" id="MFD2142458.1"/>
    </source>
</evidence>
<dbReference type="Gene3D" id="3.40.50.300">
    <property type="entry name" value="P-loop containing nucleotide triphosphate hydrolases"/>
    <property type="match status" value="1"/>
</dbReference>
<dbReference type="PIRSF" id="PIRSF034285">
    <property type="entry name" value="UCP034285"/>
    <property type="match status" value="1"/>
</dbReference>
<keyword evidence="2" id="KW-1185">Reference proteome</keyword>
<evidence type="ECO:0000313" key="2">
    <source>
        <dbReference type="Proteomes" id="UP001597299"/>
    </source>
</evidence>
<dbReference type="SUPFAM" id="SSF52540">
    <property type="entry name" value="P-loop containing nucleoside triphosphate hydrolases"/>
    <property type="match status" value="1"/>
</dbReference>
<comment type="caution">
    <text evidence="1">The sequence shown here is derived from an EMBL/GenBank/DDBJ whole genome shotgun (WGS) entry which is preliminary data.</text>
</comment>
<dbReference type="RefSeq" id="WP_213353917.1">
    <property type="nucleotide sequence ID" value="NZ_JBHUHD010000001.1"/>
</dbReference>
<gene>
    <name evidence="1" type="ORF">ACFSNC_18795</name>
</gene>
<dbReference type="Proteomes" id="UP001597299">
    <property type="component" value="Unassembled WGS sequence"/>
</dbReference>
<dbReference type="InterPro" id="IPR017026">
    <property type="entry name" value="ImuA"/>
</dbReference>
<dbReference type="EMBL" id="JBHUHD010000001">
    <property type="protein sequence ID" value="MFD2142458.1"/>
    <property type="molecule type" value="Genomic_DNA"/>
</dbReference>
<name>A0ABW4Z2J3_9HYPH</name>
<dbReference type="InterPro" id="IPR027417">
    <property type="entry name" value="P-loop_NTPase"/>
</dbReference>
<proteinExistence type="predicted"/>
<organism evidence="1 2">
    <name type="scientific">Ancylobacter oerskovii</name>
    <dbReference type="NCBI Taxonomy" id="459519"/>
    <lineage>
        <taxon>Bacteria</taxon>
        <taxon>Pseudomonadati</taxon>
        <taxon>Pseudomonadota</taxon>
        <taxon>Alphaproteobacteria</taxon>
        <taxon>Hyphomicrobiales</taxon>
        <taxon>Xanthobacteraceae</taxon>
        <taxon>Ancylobacter</taxon>
    </lineage>
</organism>
<protein>
    <submittedName>
        <fullName evidence="1">ImuA family protein</fullName>
    </submittedName>
</protein>
<accession>A0ABW4Z2J3</accession>
<sequence length="274" mass="27988">MSMTPAVSALRGLLAGLEAERLPGNARFFHLGAPGADGALGGPLACGALHEVFAAEAGDMAAAAGFALALAQRAASAHPAGGSRPLLWVRQASVEAEAGQLAAEGLRTLGIDPARLLLVRASSAEAALRAADDAARCPGLGTVILEPWGESKALDLTATRRLSLRAAASGVALLLLRPTGRPLPSAGATRWQVRSASSRPLPGDAPGAPAFLVDLLRHRAGHAGASWHLEWDRETCSFRDVVALPRPVVSVPVRRKAGHPAAGGAAPLAFRRAG</sequence>